<protein>
    <submittedName>
        <fullName evidence="15">Cytochrome b</fullName>
    </submittedName>
</protein>
<dbReference type="GO" id="GO:0005886">
    <property type="term" value="C:plasma membrane"/>
    <property type="evidence" value="ECO:0007669"/>
    <property type="project" value="UniProtKB-SubCell"/>
</dbReference>
<dbReference type="RefSeq" id="WP_112925636.1">
    <property type="nucleotide sequence ID" value="NZ_CP029556.1"/>
</dbReference>
<reference evidence="16" key="1">
    <citation type="submission" date="2018-05" db="EMBL/GenBank/DDBJ databases">
        <title>Luteimonas pekinense sp. nov., isolated from human Meibomian gland secretions, Beijing, China.</title>
        <authorList>
            <person name="Wen T."/>
            <person name="Bai H."/>
            <person name="Lv H."/>
        </authorList>
    </citation>
    <scope>NUCLEOTIDE SEQUENCE [LARGE SCALE GENOMIC DNA]</scope>
    <source>
        <strain evidence="16">83-4</strain>
    </source>
</reference>
<comment type="subcellular location">
    <subcellularLocation>
        <location evidence="2">Cell membrane</location>
        <topology evidence="2">Multi-pass membrane protein</topology>
    </subcellularLocation>
</comment>
<evidence type="ECO:0000256" key="3">
    <source>
        <dbReference type="ARBA" id="ARBA00022448"/>
    </source>
</evidence>
<dbReference type="GO" id="GO:0022904">
    <property type="term" value="P:respiratory electron transport chain"/>
    <property type="evidence" value="ECO:0007669"/>
    <property type="project" value="InterPro"/>
</dbReference>
<evidence type="ECO:0000256" key="6">
    <source>
        <dbReference type="ARBA" id="ARBA00022692"/>
    </source>
</evidence>
<keyword evidence="16" id="KW-1185">Reference proteome</keyword>
<organism evidence="15 16">
    <name type="scientific">Solilutibacter oculi</name>
    <dbReference type="NCBI Taxonomy" id="2698682"/>
    <lineage>
        <taxon>Bacteria</taxon>
        <taxon>Pseudomonadati</taxon>
        <taxon>Pseudomonadota</taxon>
        <taxon>Gammaproteobacteria</taxon>
        <taxon>Lysobacterales</taxon>
        <taxon>Lysobacteraceae</taxon>
        <taxon>Solilutibacter</taxon>
    </lineage>
</organism>
<feature type="transmembrane region" description="Helical" evidence="13">
    <location>
        <begin position="48"/>
        <end position="70"/>
    </location>
</feature>
<accession>A0A344J304</accession>
<evidence type="ECO:0000256" key="7">
    <source>
        <dbReference type="ARBA" id="ARBA00022723"/>
    </source>
</evidence>
<evidence type="ECO:0000256" key="12">
    <source>
        <dbReference type="ARBA" id="ARBA00037975"/>
    </source>
</evidence>
<comment type="similarity">
    <text evidence="12">Belongs to the cytochrome b561 family.</text>
</comment>
<evidence type="ECO:0000256" key="5">
    <source>
        <dbReference type="ARBA" id="ARBA00022617"/>
    </source>
</evidence>
<sequence>MNLRNTASTWGGLSKTFHWLIVLLLVGQGILGLTMGDFGREMRGTLVGLHKSIGITILLLAIARLLWNLFGGRPAPAPGVTPIQHTLAKFGHLLLYALLFAVPITGWLLTAYGGRDASWFGLFDLPRIVGENHDLHEMFEERHEQLFWLLVLVAVGHAGAALYHHVFQRDATLARMLPRGWLREPRRDA</sequence>
<feature type="transmembrane region" description="Helical" evidence="13">
    <location>
        <begin position="16"/>
        <end position="36"/>
    </location>
</feature>
<evidence type="ECO:0000259" key="14">
    <source>
        <dbReference type="Pfam" id="PF01292"/>
    </source>
</evidence>
<dbReference type="PANTHER" id="PTHR30529:SF7">
    <property type="entry name" value="CYTOCHROME B561 BACTERIAL_NI-HYDROGENASE DOMAIN-CONTAINING PROTEIN"/>
    <property type="match status" value="1"/>
</dbReference>
<feature type="transmembrane region" description="Helical" evidence="13">
    <location>
        <begin position="90"/>
        <end position="109"/>
    </location>
</feature>
<dbReference type="Pfam" id="PF01292">
    <property type="entry name" value="Ni_hydr_CYTB"/>
    <property type="match status" value="1"/>
</dbReference>
<evidence type="ECO:0000256" key="9">
    <source>
        <dbReference type="ARBA" id="ARBA00022989"/>
    </source>
</evidence>
<evidence type="ECO:0000256" key="2">
    <source>
        <dbReference type="ARBA" id="ARBA00004651"/>
    </source>
</evidence>
<dbReference type="InterPro" id="IPR052168">
    <property type="entry name" value="Cytochrome_b561_oxidase"/>
</dbReference>
<dbReference type="PANTHER" id="PTHR30529">
    <property type="entry name" value="CYTOCHROME B561"/>
    <property type="match status" value="1"/>
</dbReference>
<keyword evidence="6 13" id="KW-0812">Transmembrane</keyword>
<name>A0A344J304_9GAMM</name>
<dbReference type="GO" id="GO:0020037">
    <property type="term" value="F:heme binding"/>
    <property type="evidence" value="ECO:0007669"/>
    <property type="project" value="TreeGrafter"/>
</dbReference>
<evidence type="ECO:0000256" key="8">
    <source>
        <dbReference type="ARBA" id="ARBA00022982"/>
    </source>
</evidence>
<dbReference type="Gene3D" id="1.20.950.20">
    <property type="entry name" value="Transmembrane di-heme cytochromes, Chain C"/>
    <property type="match status" value="1"/>
</dbReference>
<evidence type="ECO:0000313" key="15">
    <source>
        <dbReference type="EMBL" id="AXA83414.1"/>
    </source>
</evidence>
<gene>
    <name evidence="15" type="ORF">DCD74_00755</name>
</gene>
<evidence type="ECO:0000256" key="11">
    <source>
        <dbReference type="ARBA" id="ARBA00023136"/>
    </source>
</evidence>
<keyword evidence="3" id="KW-0813">Transport</keyword>
<dbReference type="InterPro" id="IPR016174">
    <property type="entry name" value="Di-haem_cyt_TM"/>
</dbReference>
<keyword evidence="4" id="KW-1003">Cell membrane</keyword>
<dbReference type="GO" id="GO:0009055">
    <property type="term" value="F:electron transfer activity"/>
    <property type="evidence" value="ECO:0007669"/>
    <property type="project" value="InterPro"/>
</dbReference>
<dbReference type="AlphaFoldDB" id="A0A344J304"/>
<evidence type="ECO:0000313" key="16">
    <source>
        <dbReference type="Proteomes" id="UP000251842"/>
    </source>
</evidence>
<keyword evidence="11 13" id="KW-0472">Membrane</keyword>
<evidence type="ECO:0000256" key="10">
    <source>
        <dbReference type="ARBA" id="ARBA00023004"/>
    </source>
</evidence>
<evidence type="ECO:0000256" key="1">
    <source>
        <dbReference type="ARBA" id="ARBA00001970"/>
    </source>
</evidence>
<evidence type="ECO:0000256" key="13">
    <source>
        <dbReference type="SAM" id="Phobius"/>
    </source>
</evidence>
<comment type="cofactor">
    <cofactor evidence="1">
        <name>heme b</name>
        <dbReference type="ChEBI" id="CHEBI:60344"/>
    </cofactor>
</comment>
<dbReference type="SUPFAM" id="SSF81342">
    <property type="entry name" value="Transmembrane di-heme cytochromes"/>
    <property type="match status" value="1"/>
</dbReference>
<dbReference type="GO" id="GO:0046872">
    <property type="term" value="F:metal ion binding"/>
    <property type="evidence" value="ECO:0007669"/>
    <property type="project" value="UniProtKB-KW"/>
</dbReference>
<keyword evidence="9 13" id="KW-1133">Transmembrane helix</keyword>
<keyword evidence="5" id="KW-0349">Heme</keyword>
<evidence type="ECO:0000256" key="4">
    <source>
        <dbReference type="ARBA" id="ARBA00022475"/>
    </source>
</evidence>
<dbReference type="InterPro" id="IPR011577">
    <property type="entry name" value="Cyt_b561_bac/Ni-Hgenase"/>
</dbReference>
<dbReference type="EMBL" id="CP029556">
    <property type="protein sequence ID" value="AXA83414.1"/>
    <property type="molecule type" value="Genomic_DNA"/>
</dbReference>
<dbReference type="Proteomes" id="UP000251842">
    <property type="component" value="Chromosome"/>
</dbReference>
<feature type="transmembrane region" description="Helical" evidence="13">
    <location>
        <begin position="146"/>
        <end position="166"/>
    </location>
</feature>
<dbReference type="KEGG" id="lue:DCD74_00755"/>
<proteinExistence type="inferred from homology"/>
<feature type="domain" description="Cytochrome b561 bacterial/Ni-hydrogenase" evidence="14">
    <location>
        <begin position="10"/>
        <end position="178"/>
    </location>
</feature>
<keyword evidence="8" id="KW-0249">Electron transport</keyword>
<dbReference type="OrthoDB" id="8589936at2"/>
<keyword evidence="7" id="KW-0479">Metal-binding</keyword>
<keyword evidence="10" id="KW-0408">Iron</keyword>